<feature type="signal peptide" evidence="1">
    <location>
        <begin position="1"/>
        <end position="27"/>
    </location>
</feature>
<proteinExistence type="predicted"/>
<name>A0ABQ4DZG6_9ACTN</name>
<accession>A0ABQ4DZG6</accession>
<dbReference type="RefSeq" id="WP_203866386.1">
    <property type="nucleotide sequence ID" value="NZ_BONW01000013.1"/>
</dbReference>
<protein>
    <submittedName>
        <fullName evidence="2">Uncharacterized protein</fullName>
    </submittedName>
</protein>
<keyword evidence="3" id="KW-1185">Reference proteome</keyword>
<comment type="caution">
    <text evidence="2">The sequence shown here is derived from an EMBL/GenBank/DDBJ whole genome shotgun (WGS) entry which is preliminary data.</text>
</comment>
<evidence type="ECO:0000313" key="3">
    <source>
        <dbReference type="Proteomes" id="UP000646749"/>
    </source>
</evidence>
<gene>
    <name evidence="2" type="ORF">Pen02_27810</name>
</gene>
<keyword evidence="1" id="KW-0732">Signal</keyword>
<reference evidence="2 3" key="1">
    <citation type="submission" date="2021-01" db="EMBL/GenBank/DDBJ databases">
        <title>Whole genome shotgun sequence of Plantactinospora endophytica NBRC 110450.</title>
        <authorList>
            <person name="Komaki H."/>
            <person name="Tamura T."/>
        </authorList>
    </citation>
    <scope>NUCLEOTIDE SEQUENCE [LARGE SCALE GENOMIC DNA]</scope>
    <source>
        <strain evidence="2 3">NBRC 110450</strain>
    </source>
</reference>
<evidence type="ECO:0000313" key="2">
    <source>
        <dbReference type="EMBL" id="GIG87845.1"/>
    </source>
</evidence>
<feature type="chain" id="PRO_5045908267" evidence="1">
    <location>
        <begin position="28"/>
        <end position="167"/>
    </location>
</feature>
<sequence>MKLRRLRSLRLLVVVFTASLASLTLSATPAAAQAVGPRAAFSDPSAITVQAPGAPILCHVSYGNDVTVYNGALNVTWAVACRWTDDNQLATETDAIFMQIGIAQHGIILAPVKTCPVALGPSTTCSHSVPFNGVSGRVQSVMAATVTWKDGYPPIRGTFYSPGSIIT</sequence>
<organism evidence="2 3">
    <name type="scientific">Plantactinospora endophytica</name>
    <dbReference type="NCBI Taxonomy" id="673535"/>
    <lineage>
        <taxon>Bacteria</taxon>
        <taxon>Bacillati</taxon>
        <taxon>Actinomycetota</taxon>
        <taxon>Actinomycetes</taxon>
        <taxon>Micromonosporales</taxon>
        <taxon>Micromonosporaceae</taxon>
        <taxon>Plantactinospora</taxon>
    </lineage>
</organism>
<dbReference type="Proteomes" id="UP000646749">
    <property type="component" value="Unassembled WGS sequence"/>
</dbReference>
<evidence type="ECO:0000256" key="1">
    <source>
        <dbReference type="SAM" id="SignalP"/>
    </source>
</evidence>
<dbReference type="EMBL" id="BONW01000013">
    <property type="protein sequence ID" value="GIG87845.1"/>
    <property type="molecule type" value="Genomic_DNA"/>
</dbReference>